<evidence type="ECO:0000313" key="3">
    <source>
        <dbReference type="Proteomes" id="UP001165283"/>
    </source>
</evidence>
<proteinExistence type="predicted"/>
<feature type="signal peptide" evidence="1">
    <location>
        <begin position="1"/>
        <end position="28"/>
    </location>
</feature>
<keyword evidence="1" id="KW-0732">Signal</keyword>
<comment type="caution">
    <text evidence="2">The sequence shown here is derived from an EMBL/GenBank/DDBJ whole genome shotgun (WGS) entry which is preliminary data.</text>
</comment>
<dbReference type="RefSeq" id="WP_252446134.1">
    <property type="nucleotide sequence ID" value="NZ_JAGSOV010000086.1"/>
</dbReference>
<dbReference type="InterPro" id="IPR011049">
    <property type="entry name" value="Serralysin-like_metalloprot_C"/>
</dbReference>
<accession>A0ABT1ACB2</accession>
<sequence length="224" mass="21579">MSAAGPRSRRATRLTAASFVLAAGIAVAAAQPAAAQVMVVVPPGCGSASGTLVPANRLDDHSGDAGPLGTAAAPYVADPTFDMITVGTAFNDHVQGNNGGNDTLCGLAGGDHLYGEGGLDNVFGGNGADVIEGDADADNLHGGKGTDAIYGDNATDSNGALDGADLIAGGDDGDTLRGGARTDDIRGGAGFDFAEAQGGGGTCVDVEGVDPTAAVAAPANPPAC</sequence>
<organism evidence="2 3">
    <name type="scientific">Pseudonocardia humida</name>
    <dbReference type="NCBI Taxonomy" id="2800819"/>
    <lineage>
        <taxon>Bacteria</taxon>
        <taxon>Bacillati</taxon>
        <taxon>Actinomycetota</taxon>
        <taxon>Actinomycetes</taxon>
        <taxon>Pseudonocardiales</taxon>
        <taxon>Pseudonocardiaceae</taxon>
        <taxon>Pseudonocardia</taxon>
    </lineage>
</organism>
<dbReference type="SUPFAM" id="SSF51120">
    <property type="entry name" value="beta-Roll"/>
    <property type="match status" value="1"/>
</dbReference>
<gene>
    <name evidence="2" type="ORF">KDL28_36660</name>
</gene>
<evidence type="ECO:0000256" key="1">
    <source>
        <dbReference type="SAM" id="SignalP"/>
    </source>
</evidence>
<evidence type="ECO:0008006" key="4">
    <source>
        <dbReference type="Google" id="ProtNLM"/>
    </source>
</evidence>
<dbReference type="EMBL" id="JAGSOV010000086">
    <property type="protein sequence ID" value="MCO1660596.1"/>
    <property type="molecule type" value="Genomic_DNA"/>
</dbReference>
<dbReference type="Pfam" id="PF00353">
    <property type="entry name" value="HemolysinCabind"/>
    <property type="match status" value="2"/>
</dbReference>
<name>A0ABT1ACB2_9PSEU</name>
<keyword evidence="3" id="KW-1185">Reference proteome</keyword>
<dbReference type="Gene3D" id="2.150.10.10">
    <property type="entry name" value="Serralysin-like metalloprotease, C-terminal"/>
    <property type="match status" value="1"/>
</dbReference>
<protein>
    <recommendedName>
        <fullName evidence="4">Hemolysin type calcium-binding protein</fullName>
    </recommendedName>
</protein>
<dbReference type="PRINTS" id="PR00313">
    <property type="entry name" value="CABNDNGRPT"/>
</dbReference>
<reference evidence="2" key="1">
    <citation type="submission" date="2021-04" db="EMBL/GenBank/DDBJ databases">
        <title>Pseudonocardia sp. nov., isolated from sandy soil of mangrove forest.</title>
        <authorList>
            <person name="Zan Z."/>
            <person name="Huang R."/>
            <person name="Liu W."/>
        </authorList>
    </citation>
    <scope>NUCLEOTIDE SEQUENCE</scope>
    <source>
        <strain evidence="2">S2-4</strain>
    </source>
</reference>
<dbReference type="InterPro" id="IPR001343">
    <property type="entry name" value="Hemolysn_Ca-bd"/>
</dbReference>
<dbReference type="Proteomes" id="UP001165283">
    <property type="component" value="Unassembled WGS sequence"/>
</dbReference>
<feature type="chain" id="PRO_5045287345" description="Hemolysin type calcium-binding protein" evidence="1">
    <location>
        <begin position="29"/>
        <end position="224"/>
    </location>
</feature>
<evidence type="ECO:0000313" key="2">
    <source>
        <dbReference type="EMBL" id="MCO1660596.1"/>
    </source>
</evidence>